<reference evidence="1 2" key="1">
    <citation type="submission" date="2019-09" db="EMBL/GenBank/DDBJ databases">
        <authorList>
            <person name="Chandra G."/>
            <person name="Truman W A."/>
        </authorList>
    </citation>
    <scope>NUCLEOTIDE SEQUENCE [LARGE SCALE GENOMIC DNA]</scope>
    <source>
        <strain evidence="1">PS925</strain>
    </source>
</reference>
<dbReference type="AlphaFoldDB" id="A0A5E7VNA9"/>
<protein>
    <submittedName>
        <fullName evidence="1">Uncharacterized protein</fullName>
    </submittedName>
</protein>
<dbReference type="RefSeq" id="WP_110718905.1">
    <property type="nucleotide sequence ID" value="NZ_CABVJG010000022.1"/>
</dbReference>
<organism evidence="1 2">
    <name type="scientific">Pseudomonas fluorescens</name>
    <dbReference type="NCBI Taxonomy" id="294"/>
    <lineage>
        <taxon>Bacteria</taxon>
        <taxon>Pseudomonadati</taxon>
        <taxon>Pseudomonadota</taxon>
        <taxon>Gammaproteobacteria</taxon>
        <taxon>Pseudomonadales</taxon>
        <taxon>Pseudomonadaceae</taxon>
        <taxon>Pseudomonas</taxon>
    </lineage>
</organism>
<accession>A0A5E7VNA9</accession>
<evidence type="ECO:0000313" key="1">
    <source>
        <dbReference type="EMBL" id="VVQ24087.1"/>
    </source>
</evidence>
<name>A0A5E7VNA9_PSEFL</name>
<dbReference type="Proteomes" id="UP000412311">
    <property type="component" value="Unassembled WGS sequence"/>
</dbReference>
<proteinExistence type="predicted"/>
<evidence type="ECO:0000313" key="2">
    <source>
        <dbReference type="Proteomes" id="UP000412311"/>
    </source>
</evidence>
<gene>
    <name evidence="1" type="ORF">PS925_05447</name>
</gene>
<dbReference type="EMBL" id="CABVJG010000022">
    <property type="protein sequence ID" value="VVQ24087.1"/>
    <property type="molecule type" value="Genomic_DNA"/>
</dbReference>
<sequence>MTIEKVVTSSTTGTFTARIQGRPDFAPTRVNVYFDGEYYHCSGSEAGLDPDVFRTLYFNVRRNPSTEPATFHEMLYIAQSGHDLEKATAKDGTFTIDFDTAAQHYKMSFHVVVNDPYAGSIDILGHFDLRNE</sequence>